<feature type="transmembrane region" description="Helical" evidence="1">
    <location>
        <begin position="152"/>
        <end position="174"/>
    </location>
</feature>
<evidence type="ECO:0000256" key="1">
    <source>
        <dbReference type="SAM" id="Phobius"/>
    </source>
</evidence>
<evidence type="ECO:0000313" key="3">
    <source>
        <dbReference type="Proteomes" id="UP000252085"/>
    </source>
</evidence>
<protein>
    <recommendedName>
        <fullName evidence="4">Alpha/beta hydrolase</fullName>
    </recommendedName>
</protein>
<dbReference type="EMBL" id="LXQE01000189">
    <property type="protein sequence ID" value="RCJ30321.1"/>
    <property type="molecule type" value="Genomic_DNA"/>
</dbReference>
<reference evidence="2 3" key="1">
    <citation type="submission" date="2016-04" db="EMBL/GenBank/DDBJ databases">
        <authorList>
            <person name="Evans L.H."/>
            <person name="Alamgir A."/>
            <person name="Owens N."/>
            <person name="Weber N.D."/>
            <person name="Virtaneva K."/>
            <person name="Barbian K."/>
            <person name="Babar A."/>
            <person name="Rosenke K."/>
        </authorList>
    </citation>
    <scope>NUCLEOTIDE SEQUENCE [LARGE SCALE GENOMIC DNA]</scope>
    <source>
        <strain evidence="2">NIES-2108</strain>
    </source>
</reference>
<sequence>MDILIDNLFIEPDCAPESQRIPGYLIRSTARANVEDLQDIKEDNTRPTIKTIINLLYTKSKNCPKNSDKLGVVIAIHGYNTGGANSDLNILPVTNEAITDGIWKNYQQLCKYVNSNALISQKSDSLMFLGYRWPSETITGQNIITSLSTLPFLLKVLLWGSLIMTIASVLLFFWFSSPMFVVPVVLGTFGFSIVFSLIILRVIVYFRDSYRAINYGVHDLVELIRQLDKGLIERCFLEVKSEEKAQNYWKQHPIKLSFIGHSLGSQVTTQAVRILSDVFDSDSVGNINNKKAEKRPSSRIGQVFSLGRLILVAPDIPVLAITSGRSNFLRSSLRRFEEAYLFSNEGDLALRLASTAANYFSFPAKTQTQGYRLGNVTVRSNSDHSSKLNKVTGQFQSEYGIVNWKDQNLRKRLCETSSLLNYLEINVLNKVQSQGLDPAYQEYQSTVATAIKDQESLADLFTYFDCTEYKDRTDYANVPNRDRYVMILDKQTSPLTFFEYLQLGWAYFRSNTPDVHGGYFWGEFSQQLIFQLAFVGFQEFLEFLLVTPPKDMGIEELRPPELEDKIVWANNLQIGAVSDKLRTKQRQIALNYLSWIIEKKQIQAVLSPERYHIDVMGEKRDEVRSKIMSKK</sequence>
<accession>A0A367R305</accession>
<dbReference type="AlphaFoldDB" id="A0A367R305"/>
<name>A0A367R305_NOSPU</name>
<organism evidence="2 3">
    <name type="scientific">Nostoc punctiforme NIES-2108</name>
    <dbReference type="NCBI Taxonomy" id="1356359"/>
    <lineage>
        <taxon>Bacteria</taxon>
        <taxon>Bacillati</taxon>
        <taxon>Cyanobacteriota</taxon>
        <taxon>Cyanophyceae</taxon>
        <taxon>Nostocales</taxon>
        <taxon>Nostocaceae</taxon>
        <taxon>Nostoc</taxon>
    </lineage>
</organism>
<keyword evidence="1" id="KW-1133">Transmembrane helix</keyword>
<proteinExistence type="predicted"/>
<evidence type="ECO:0008006" key="4">
    <source>
        <dbReference type="Google" id="ProtNLM"/>
    </source>
</evidence>
<comment type="caution">
    <text evidence="2">The sequence shown here is derived from an EMBL/GenBank/DDBJ whole genome shotgun (WGS) entry which is preliminary data.</text>
</comment>
<keyword evidence="1" id="KW-0812">Transmembrane</keyword>
<gene>
    <name evidence="2" type="ORF">A6769_33825</name>
</gene>
<keyword evidence="1" id="KW-0472">Membrane</keyword>
<dbReference type="Proteomes" id="UP000252085">
    <property type="component" value="Unassembled WGS sequence"/>
</dbReference>
<evidence type="ECO:0000313" key="2">
    <source>
        <dbReference type="EMBL" id="RCJ30321.1"/>
    </source>
</evidence>
<feature type="transmembrane region" description="Helical" evidence="1">
    <location>
        <begin position="180"/>
        <end position="204"/>
    </location>
</feature>